<proteinExistence type="predicted"/>
<feature type="transmembrane region" description="Helical" evidence="2">
    <location>
        <begin position="325"/>
        <end position="345"/>
    </location>
</feature>
<feature type="transmembrane region" description="Helical" evidence="2">
    <location>
        <begin position="249"/>
        <end position="266"/>
    </location>
</feature>
<keyword evidence="2" id="KW-1133">Transmembrane helix</keyword>
<feature type="transmembrane region" description="Helical" evidence="2">
    <location>
        <begin position="286"/>
        <end position="313"/>
    </location>
</feature>
<dbReference type="SUPFAM" id="SSF48403">
    <property type="entry name" value="Ankyrin repeat"/>
    <property type="match status" value="1"/>
</dbReference>
<feature type="transmembrane region" description="Helical" evidence="2">
    <location>
        <begin position="351"/>
        <end position="374"/>
    </location>
</feature>
<protein>
    <recommendedName>
        <fullName evidence="3">PGG domain-containing protein</fullName>
    </recommendedName>
</protein>
<feature type="domain" description="PGG" evidence="3">
    <location>
        <begin position="245"/>
        <end position="320"/>
    </location>
</feature>
<dbReference type="Gene3D" id="1.25.40.20">
    <property type="entry name" value="Ankyrin repeat-containing domain"/>
    <property type="match status" value="1"/>
</dbReference>
<dbReference type="AlphaFoldDB" id="A0A6A6L046"/>
<dbReference type="PROSITE" id="PS50297">
    <property type="entry name" value="ANK_REP_REGION"/>
    <property type="match status" value="2"/>
</dbReference>
<keyword evidence="1" id="KW-0040">ANK repeat</keyword>
<evidence type="ECO:0000256" key="1">
    <source>
        <dbReference type="PROSITE-ProRule" id="PRU00023"/>
    </source>
</evidence>
<evidence type="ECO:0000256" key="2">
    <source>
        <dbReference type="SAM" id="Phobius"/>
    </source>
</evidence>
<evidence type="ECO:0000313" key="5">
    <source>
        <dbReference type="Proteomes" id="UP000467840"/>
    </source>
</evidence>
<keyword evidence="2" id="KW-0812">Transmembrane</keyword>
<dbReference type="Proteomes" id="UP000467840">
    <property type="component" value="Chromosome 7"/>
</dbReference>
<dbReference type="InterPro" id="IPR002110">
    <property type="entry name" value="Ankyrin_rpt"/>
</dbReference>
<keyword evidence="5" id="KW-1185">Reference proteome</keyword>
<evidence type="ECO:0000313" key="4">
    <source>
        <dbReference type="EMBL" id="KAF2294204.1"/>
    </source>
</evidence>
<gene>
    <name evidence="4" type="ORF">GH714_008177</name>
</gene>
<dbReference type="InterPro" id="IPR026961">
    <property type="entry name" value="PGG_dom"/>
</dbReference>
<dbReference type="Pfam" id="PF13962">
    <property type="entry name" value="PGG"/>
    <property type="match status" value="1"/>
</dbReference>
<comment type="caution">
    <text evidence="4">The sequence shown here is derived from an EMBL/GenBank/DDBJ whole genome shotgun (WGS) entry which is preliminary data.</text>
</comment>
<dbReference type="InterPro" id="IPR036770">
    <property type="entry name" value="Ankyrin_rpt-contain_sf"/>
</dbReference>
<dbReference type="Pfam" id="PF12796">
    <property type="entry name" value="Ank_2"/>
    <property type="match status" value="2"/>
</dbReference>
<organism evidence="4 5">
    <name type="scientific">Hevea brasiliensis</name>
    <name type="common">Para rubber tree</name>
    <name type="synonym">Siphonia brasiliensis</name>
    <dbReference type="NCBI Taxonomy" id="3981"/>
    <lineage>
        <taxon>Eukaryota</taxon>
        <taxon>Viridiplantae</taxon>
        <taxon>Streptophyta</taxon>
        <taxon>Embryophyta</taxon>
        <taxon>Tracheophyta</taxon>
        <taxon>Spermatophyta</taxon>
        <taxon>Magnoliopsida</taxon>
        <taxon>eudicotyledons</taxon>
        <taxon>Gunneridae</taxon>
        <taxon>Pentapetalae</taxon>
        <taxon>rosids</taxon>
        <taxon>fabids</taxon>
        <taxon>Malpighiales</taxon>
        <taxon>Euphorbiaceae</taxon>
        <taxon>Crotonoideae</taxon>
        <taxon>Micrandreae</taxon>
        <taxon>Hevea</taxon>
    </lineage>
</organism>
<dbReference type="PROSITE" id="PS50088">
    <property type="entry name" value="ANK_REPEAT"/>
    <property type="match status" value="2"/>
</dbReference>
<reference evidence="4 5" key="1">
    <citation type="journal article" date="2020" name="Mol. Plant">
        <title>The Chromosome-Based Rubber Tree Genome Provides New Insights into Spurge Genome Evolution and Rubber Biosynthesis.</title>
        <authorList>
            <person name="Liu J."/>
            <person name="Shi C."/>
            <person name="Shi C.C."/>
            <person name="Li W."/>
            <person name="Zhang Q.J."/>
            <person name="Zhang Y."/>
            <person name="Li K."/>
            <person name="Lu H.F."/>
            <person name="Shi C."/>
            <person name="Zhu S.T."/>
            <person name="Xiao Z.Y."/>
            <person name="Nan H."/>
            <person name="Yue Y."/>
            <person name="Zhu X.G."/>
            <person name="Wu Y."/>
            <person name="Hong X.N."/>
            <person name="Fan G.Y."/>
            <person name="Tong Y."/>
            <person name="Zhang D."/>
            <person name="Mao C.L."/>
            <person name="Liu Y.L."/>
            <person name="Hao S.J."/>
            <person name="Liu W.Q."/>
            <person name="Lv M.Q."/>
            <person name="Zhang H.B."/>
            <person name="Liu Y."/>
            <person name="Hu-Tang G.R."/>
            <person name="Wang J.P."/>
            <person name="Wang J.H."/>
            <person name="Sun Y.H."/>
            <person name="Ni S.B."/>
            <person name="Chen W.B."/>
            <person name="Zhang X.C."/>
            <person name="Jiao Y.N."/>
            <person name="Eichler E.E."/>
            <person name="Li G.H."/>
            <person name="Liu X."/>
            <person name="Gao L.Z."/>
        </authorList>
    </citation>
    <scope>NUCLEOTIDE SEQUENCE [LARGE SCALE GENOMIC DNA]</scope>
    <source>
        <strain evidence="5">cv. GT1</strain>
        <tissue evidence="4">Leaf</tissue>
    </source>
</reference>
<evidence type="ECO:0000259" key="3">
    <source>
        <dbReference type="Pfam" id="PF13962"/>
    </source>
</evidence>
<keyword evidence="2" id="KW-0472">Membrane</keyword>
<dbReference type="SMART" id="SM00248">
    <property type="entry name" value="ANK"/>
    <property type="match status" value="4"/>
</dbReference>
<sequence>MTVKYFYKSLTLPERMDLIGRLFKAAQMGDANELHALIDEDELILARSSLASTADTALHIATLAGKLNFVEELMTLKPELAERLNRDGFSPIHIASANGYTEIVRVLLQRGGEMMSHLRSGDGRTALHFAVITGSIDVVLELITAVPECKNDLTHEGESVFHLAVKNCQFEIVKVLLGKDGAIAIDKVDVNVKNTNNLTALDMSDVPENAISGAEANGNSIRSMLQHAGALRSQDCYTSTCKSYELRSAVMVVAVLIATVTFQSVLSPPGGFNNDYGFQEHSNGMAAVASDLVIFVTLMILNLVGFFSSIAMILMLTSGFPLKNLLRIAVLATSGSFLITVFYIGPTIYNVPFVVAMVMTAIVLLQVVCFIFWLGKRFGDFGSCCGSSVNNSGV</sequence>
<dbReference type="EMBL" id="JAAGAX010000013">
    <property type="protein sequence ID" value="KAF2294204.1"/>
    <property type="molecule type" value="Genomic_DNA"/>
</dbReference>
<feature type="repeat" description="ANK" evidence="1">
    <location>
        <begin position="122"/>
        <end position="143"/>
    </location>
</feature>
<accession>A0A6A6L046</accession>
<name>A0A6A6L046_HEVBR</name>
<dbReference type="PANTHER" id="PTHR24128">
    <property type="entry name" value="HOMEOBOX PROTEIN WARIAI"/>
    <property type="match status" value="1"/>
</dbReference>
<feature type="repeat" description="ANK" evidence="1">
    <location>
        <begin position="87"/>
        <end position="114"/>
    </location>
</feature>
<dbReference type="PANTHER" id="PTHR24128:SF61">
    <property type="entry name" value="ANKYRIN REPEAT-CONTAINING PROTEIN BDA1-LIKE"/>
    <property type="match status" value="1"/>
</dbReference>